<sequence length="111" mass="11872">MTFVNPLRVTSFIAVSKAIASPSIIEQFPCTHEVPAITNFPDISTDTIHTFLEDEDGLEDNLCICATTDALSSVEHSPSITIAIPLGQGSLLVIVVISSIIHPQFLAKAHS</sequence>
<accession>A0ACB0IUD6</accession>
<gene>
    <name evidence="1" type="ORF">MILVUS5_LOCUS6189</name>
</gene>
<dbReference type="Proteomes" id="UP001177021">
    <property type="component" value="Unassembled WGS sequence"/>
</dbReference>
<dbReference type="EMBL" id="CASHSV030000002">
    <property type="protein sequence ID" value="CAJ2635521.1"/>
    <property type="molecule type" value="Genomic_DNA"/>
</dbReference>
<protein>
    <submittedName>
        <fullName evidence="1">Uncharacterized protein</fullName>
    </submittedName>
</protein>
<evidence type="ECO:0000313" key="2">
    <source>
        <dbReference type="Proteomes" id="UP001177021"/>
    </source>
</evidence>
<organism evidence="1 2">
    <name type="scientific">Trifolium pratense</name>
    <name type="common">Red clover</name>
    <dbReference type="NCBI Taxonomy" id="57577"/>
    <lineage>
        <taxon>Eukaryota</taxon>
        <taxon>Viridiplantae</taxon>
        <taxon>Streptophyta</taxon>
        <taxon>Embryophyta</taxon>
        <taxon>Tracheophyta</taxon>
        <taxon>Spermatophyta</taxon>
        <taxon>Magnoliopsida</taxon>
        <taxon>eudicotyledons</taxon>
        <taxon>Gunneridae</taxon>
        <taxon>Pentapetalae</taxon>
        <taxon>rosids</taxon>
        <taxon>fabids</taxon>
        <taxon>Fabales</taxon>
        <taxon>Fabaceae</taxon>
        <taxon>Papilionoideae</taxon>
        <taxon>50 kb inversion clade</taxon>
        <taxon>NPAAA clade</taxon>
        <taxon>Hologalegina</taxon>
        <taxon>IRL clade</taxon>
        <taxon>Trifolieae</taxon>
        <taxon>Trifolium</taxon>
    </lineage>
</organism>
<name>A0ACB0IUD6_TRIPR</name>
<reference evidence="1" key="1">
    <citation type="submission" date="2023-10" db="EMBL/GenBank/DDBJ databases">
        <authorList>
            <person name="Rodriguez Cubillos JULIANA M."/>
            <person name="De Vega J."/>
        </authorList>
    </citation>
    <scope>NUCLEOTIDE SEQUENCE</scope>
</reference>
<proteinExistence type="predicted"/>
<comment type="caution">
    <text evidence="1">The sequence shown here is derived from an EMBL/GenBank/DDBJ whole genome shotgun (WGS) entry which is preliminary data.</text>
</comment>
<evidence type="ECO:0000313" key="1">
    <source>
        <dbReference type="EMBL" id="CAJ2635521.1"/>
    </source>
</evidence>
<keyword evidence="2" id="KW-1185">Reference proteome</keyword>